<sequence>MQQYVGKELGSSDWLLIDQARIDAFAAVSGDYNWIHVDTDRASRELPGGKTIAHGLLTLSLLAFLGRDTYKVRKRKRAVNYGSNRVRFTHPVPCGSRIRLHRALAAYEAVQGGARLTFDNRIEIEGVARPAMLAETISIVYSSEE</sequence>
<organism evidence="2 3">
    <name type="scientific">Candidimonas nitroreducens</name>
    <dbReference type="NCBI Taxonomy" id="683354"/>
    <lineage>
        <taxon>Bacteria</taxon>
        <taxon>Pseudomonadati</taxon>
        <taxon>Pseudomonadota</taxon>
        <taxon>Betaproteobacteria</taxon>
        <taxon>Burkholderiales</taxon>
        <taxon>Alcaligenaceae</taxon>
        <taxon>Candidimonas</taxon>
    </lineage>
</organism>
<dbReference type="Gene3D" id="3.10.129.10">
    <property type="entry name" value="Hotdog Thioesterase"/>
    <property type="match status" value="1"/>
</dbReference>
<feature type="domain" description="MaoC-like" evidence="1">
    <location>
        <begin position="3"/>
        <end position="101"/>
    </location>
</feature>
<evidence type="ECO:0000313" key="2">
    <source>
        <dbReference type="EMBL" id="OWT58423.1"/>
    </source>
</evidence>
<protein>
    <submittedName>
        <fullName evidence="2">Enoyl-CoA hydratase</fullName>
    </submittedName>
</protein>
<name>A0A225MDT0_9BURK</name>
<dbReference type="Pfam" id="PF01575">
    <property type="entry name" value="MaoC_dehydratas"/>
    <property type="match status" value="1"/>
</dbReference>
<dbReference type="InterPro" id="IPR029069">
    <property type="entry name" value="HotDog_dom_sf"/>
</dbReference>
<dbReference type="InterPro" id="IPR039375">
    <property type="entry name" value="NodN-like"/>
</dbReference>
<evidence type="ECO:0000259" key="1">
    <source>
        <dbReference type="Pfam" id="PF01575"/>
    </source>
</evidence>
<comment type="caution">
    <text evidence="2">The sequence shown here is derived from an EMBL/GenBank/DDBJ whole genome shotgun (WGS) entry which is preliminary data.</text>
</comment>
<accession>A0A225MDT0</accession>
<dbReference type="AlphaFoldDB" id="A0A225MDT0"/>
<dbReference type="OrthoDB" id="9801735at2"/>
<dbReference type="CDD" id="cd03450">
    <property type="entry name" value="NodN"/>
    <property type="match status" value="1"/>
</dbReference>
<reference evidence="3" key="1">
    <citation type="submission" date="2017-06" db="EMBL/GenBank/DDBJ databases">
        <title>Herbaspirillum phytohormonus sp. nov., isolated from the root nodule of Robinia pseudoacacia in lead-zinc mine.</title>
        <authorList>
            <person name="Fan M."/>
            <person name="Lin Y."/>
        </authorList>
    </citation>
    <scope>NUCLEOTIDE SEQUENCE [LARGE SCALE GENOMIC DNA]</scope>
    <source>
        <strain evidence="3">SC-089</strain>
    </source>
</reference>
<keyword evidence="3" id="KW-1185">Reference proteome</keyword>
<proteinExistence type="predicted"/>
<gene>
    <name evidence="2" type="ORF">CEY11_14025</name>
</gene>
<dbReference type="PANTHER" id="PTHR42993">
    <property type="entry name" value="MAOC-LIKE DEHYDRATASE DOMAIN-CONTAINING PROTEIN"/>
    <property type="match status" value="1"/>
</dbReference>
<evidence type="ECO:0000313" key="3">
    <source>
        <dbReference type="Proteomes" id="UP000214603"/>
    </source>
</evidence>
<dbReference type="Proteomes" id="UP000214603">
    <property type="component" value="Unassembled WGS sequence"/>
</dbReference>
<dbReference type="PANTHER" id="PTHR42993:SF1">
    <property type="entry name" value="MAOC-LIKE DEHYDRATASE DOMAIN-CONTAINING PROTEIN"/>
    <property type="match status" value="1"/>
</dbReference>
<dbReference type="EMBL" id="NJIH01000008">
    <property type="protein sequence ID" value="OWT58423.1"/>
    <property type="molecule type" value="Genomic_DNA"/>
</dbReference>
<dbReference type="InterPro" id="IPR002539">
    <property type="entry name" value="MaoC-like_dom"/>
</dbReference>
<dbReference type="SUPFAM" id="SSF54637">
    <property type="entry name" value="Thioesterase/thiol ester dehydrase-isomerase"/>
    <property type="match status" value="1"/>
</dbReference>